<dbReference type="PANTHER" id="PTHR19964:SF95">
    <property type="entry name" value="ARC, ISOFORM A"/>
    <property type="match status" value="1"/>
</dbReference>
<dbReference type="VEuPathDB" id="VectorBase:MDOMA2_016883"/>
<feature type="region of interest" description="Disordered" evidence="1">
    <location>
        <begin position="1315"/>
        <end position="1360"/>
    </location>
</feature>
<dbReference type="Proteomes" id="UP001652621">
    <property type="component" value="Unplaced"/>
</dbReference>
<reference evidence="3" key="1">
    <citation type="submission" date="2020-05" db="UniProtKB">
        <authorList>
            <consortium name="EnsemblMetazoa"/>
        </authorList>
    </citation>
    <scope>IDENTIFICATION</scope>
    <source>
        <strain evidence="3">Aabys</strain>
    </source>
</reference>
<feature type="region of interest" description="Disordered" evidence="1">
    <location>
        <begin position="1054"/>
        <end position="1093"/>
    </location>
</feature>
<dbReference type="OrthoDB" id="6022711at2759"/>
<dbReference type="SMART" id="SM00228">
    <property type="entry name" value="PDZ"/>
    <property type="match status" value="2"/>
</dbReference>
<feature type="compositionally biased region" description="Low complexity" evidence="1">
    <location>
        <begin position="534"/>
        <end position="546"/>
    </location>
</feature>
<feature type="compositionally biased region" description="Polar residues" evidence="1">
    <location>
        <begin position="375"/>
        <end position="403"/>
    </location>
</feature>
<feature type="region of interest" description="Disordered" evidence="1">
    <location>
        <begin position="568"/>
        <end position="591"/>
    </location>
</feature>
<dbReference type="InterPro" id="IPR036034">
    <property type="entry name" value="PDZ_sf"/>
</dbReference>
<feature type="domain" description="PDZ" evidence="2">
    <location>
        <begin position="1457"/>
        <end position="1531"/>
    </location>
</feature>
<feature type="compositionally biased region" description="Polar residues" evidence="1">
    <location>
        <begin position="251"/>
        <end position="271"/>
    </location>
</feature>
<evidence type="ECO:0000313" key="3">
    <source>
        <dbReference type="EnsemblMetazoa" id="MDOA010786-PB"/>
    </source>
</evidence>
<feature type="compositionally biased region" description="Low complexity" evidence="1">
    <location>
        <begin position="1061"/>
        <end position="1071"/>
    </location>
</feature>
<dbReference type="CDD" id="cd06759">
    <property type="entry name" value="PDZ3_PDZD2-PDZ1_hPro-IL-16-like"/>
    <property type="match status" value="1"/>
</dbReference>
<dbReference type="InterPro" id="IPR001478">
    <property type="entry name" value="PDZ"/>
</dbReference>
<dbReference type="STRING" id="7370.A0A1I8N292"/>
<dbReference type="FunFam" id="2.30.42.10:FF:000224">
    <property type="entry name" value="Arc, isoform A"/>
    <property type="match status" value="1"/>
</dbReference>
<organism evidence="3">
    <name type="scientific">Musca domestica</name>
    <name type="common">House fly</name>
    <dbReference type="NCBI Taxonomy" id="7370"/>
    <lineage>
        <taxon>Eukaryota</taxon>
        <taxon>Metazoa</taxon>
        <taxon>Ecdysozoa</taxon>
        <taxon>Arthropoda</taxon>
        <taxon>Hexapoda</taxon>
        <taxon>Insecta</taxon>
        <taxon>Pterygota</taxon>
        <taxon>Neoptera</taxon>
        <taxon>Endopterygota</taxon>
        <taxon>Diptera</taxon>
        <taxon>Brachycera</taxon>
        <taxon>Muscomorpha</taxon>
        <taxon>Muscoidea</taxon>
        <taxon>Muscidae</taxon>
        <taxon>Musca</taxon>
    </lineage>
</organism>
<feature type="region of interest" description="Disordered" evidence="1">
    <location>
        <begin position="1"/>
        <end position="38"/>
    </location>
</feature>
<gene>
    <name evidence="3" type="primary">101894368</name>
    <name evidence="5" type="synonym">LOC101894368</name>
</gene>
<feature type="region of interest" description="Disordered" evidence="1">
    <location>
        <begin position="624"/>
        <end position="654"/>
    </location>
</feature>
<feature type="compositionally biased region" description="Low complexity" evidence="1">
    <location>
        <begin position="977"/>
        <end position="994"/>
    </location>
</feature>
<name>A0A1I8N292_MUSDO</name>
<feature type="region of interest" description="Disordered" evidence="1">
    <location>
        <begin position="697"/>
        <end position="743"/>
    </location>
</feature>
<dbReference type="RefSeq" id="XP_058979523.1">
    <property type="nucleotide sequence ID" value="XM_059123540.1"/>
</dbReference>
<dbReference type="SUPFAM" id="SSF50156">
    <property type="entry name" value="PDZ domain-like"/>
    <property type="match status" value="2"/>
</dbReference>
<accession>A0A1I8N292</accession>
<feature type="region of interest" description="Disordered" evidence="1">
    <location>
        <begin position="415"/>
        <end position="456"/>
    </location>
</feature>
<dbReference type="VEuPathDB" id="VectorBase:MDOA010786"/>
<feature type="compositionally biased region" description="Polar residues" evidence="1">
    <location>
        <begin position="547"/>
        <end position="556"/>
    </location>
</feature>
<dbReference type="Pfam" id="PF00595">
    <property type="entry name" value="PDZ"/>
    <property type="match status" value="2"/>
</dbReference>
<feature type="compositionally biased region" description="Gly residues" evidence="1">
    <location>
        <begin position="202"/>
        <end position="211"/>
    </location>
</feature>
<evidence type="ECO:0000259" key="2">
    <source>
        <dbReference type="PROSITE" id="PS50106"/>
    </source>
</evidence>
<feature type="compositionally biased region" description="Gly residues" evidence="1">
    <location>
        <begin position="1215"/>
        <end position="1225"/>
    </location>
</feature>
<reference evidence="5" key="2">
    <citation type="submission" date="2025-05" db="UniProtKB">
        <authorList>
            <consortium name="RefSeq"/>
        </authorList>
    </citation>
    <scope>IDENTIFICATION</scope>
    <source>
        <strain evidence="5">Aabys</strain>
        <tissue evidence="5">Whole body</tissue>
    </source>
</reference>
<dbReference type="EnsemblMetazoa" id="MDOA010786-RB">
    <property type="protein sequence ID" value="MDOA010786-PB"/>
    <property type="gene ID" value="MDOA010786"/>
</dbReference>
<evidence type="ECO:0000313" key="5">
    <source>
        <dbReference type="RefSeq" id="XP_058979523.1"/>
    </source>
</evidence>
<feature type="domain" description="PDZ" evidence="2">
    <location>
        <begin position="856"/>
        <end position="931"/>
    </location>
</feature>
<feature type="compositionally biased region" description="Polar residues" evidence="1">
    <location>
        <begin position="440"/>
        <end position="456"/>
    </location>
</feature>
<feature type="compositionally biased region" description="Low complexity" evidence="1">
    <location>
        <begin position="88"/>
        <end position="118"/>
    </location>
</feature>
<protein>
    <submittedName>
        <fullName evidence="5">AF4/FMR2 family member lilli isoform X1</fullName>
    </submittedName>
</protein>
<feature type="compositionally biased region" description="Low complexity" evidence="1">
    <location>
        <begin position="722"/>
        <end position="733"/>
    </location>
</feature>
<keyword evidence="4" id="KW-1185">Reference proteome</keyword>
<feature type="region of interest" description="Disordered" evidence="1">
    <location>
        <begin position="1198"/>
        <end position="1228"/>
    </location>
</feature>
<feature type="region of interest" description="Disordered" evidence="1">
    <location>
        <begin position="298"/>
        <end position="317"/>
    </location>
</feature>
<feature type="region of interest" description="Disordered" evidence="1">
    <location>
        <begin position="358"/>
        <end position="403"/>
    </location>
</feature>
<feature type="compositionally biased region" description="Polar residues" evidence="1">
    <location>
        <begin position="995"/>
        <end position="1008"/>
    </location>
</feature>
<dbReference type="eggNOG" id="KOG3528">
    <property type="taxonomic scope" value="Eukaryota"/>
</dbReference>
<feature type="region of interest" description="Disordered" evidence="1">
    <location>
        <begin position="1264"/>
        <end position="1301"/>
    </location>
</feature>
<sequence>MRLFKTRKSIDTFSSATASQHSASARGGGANETYTQHNSSPIASCASKLTKSISGSSSISSSLPDLHDNSPVMILSCTNLNTSGLAPNTNSSGANSHNANNININAHNTAPSSTASTAPPTPKSNESFQNISPQQCSTPGLSYQHLQSGRQTPSALSVASLNDAVLQRPASVHLFGHKANSLFLNYGGSSSNIDHGQSHHSPGGGGGGGGQYQKYSSSHSSRGVLGQLQKNSSSSSSCIYEKSNGHGRQNGGSLNTSMTPNGLGNKESGSFMGSNVQLPDYKLVTAVPVVVLDDEQKSAATTSSSPSSLPPTAAAATTTTASNNSILGGGSSLSQTATSSARNVFTWGKRMSRKLDILKRNDTNTHKSHTDIRSLFNSPVHNANTSNGGTGASSQSKESYQVSTLKKCKSGPIETIKKQEQQQQQQRNQSIKQTIRACENESTQSASNTPTHSVQARPQKAIKNFFHRIGSTGMLNHKSHNLIKAAEPSHHSSSTSLYRSSSTSQLNSCSYVKCDDPSDGLNLANGQKRQSMSGLPNNLGGKPGNNMSGSGIKSSSCDDIAKVGQIITSPSSSNDASSATSPQNSSDANQRRGAFPYAFLRSRLSVLPEENNGSVLKQPSLSSLHQLGEHSSQAQSSHQQYLQVHSSPLPKHRNSTILPATETELSQMIDTLSVASSTPNHGVKMIYRNDSLNKRYSSDDSAISNCSPVLQGSSGGGGGGSSQNSTVGSNGSGDVSRNNSITSKDWEPLYQRLSSCLSSNESGYDSDGGNNTSRLSNSLGISSIGDTESIASGTLKRNSLISLASSEGLGGGGGAGGGGSNTLRSSSICSTISGPVSLGGYNYDYETETIRRRFRQVKLERKCQEDYIGVVLSPKTVQTSNNEQQYRYLIVEIDPYGMAQKDGRLRLGDEIVNVNGSHLRGIQSFQEVQRLLNCFVDNCIDLVIAHDEVTTITDFYTKIKIDGTTNHYHGQMLESNQQQQQQQQQSQKQKQQQQGDLYSSMQSLNADSGPQPPQTRNDYLARARKRLSYTQRTQSTDSINSYDLHSLQLALDHERDEDDTASLASTSTISSRMDMSNSGMASMPPSMPLMQHRRCSTPRHSMDAAAMEHLRRRARSSSGQRNLELSPLLYNPTPEYTPVYNNRSASVSLATHTISDDEKWQLLNRKRCSEGAALLTPLSAGKEVRSSSLSIETRKASLVSQSSVESNPSSSTSTAGGGGGGGGGFSSRSHYTRNSINLSNSHYRSLRFAHSRLSSSRLSLFLQPNNSSSAAGTATTTNTSPTTTTQSNNSTHNTNNPLKKQQQTNNFTTTKIALNNQQLEDDNNTTDSESPLPTDSIHDLSNTNKSAQQQQQQQEKQTNCTASASLNFNQLTKHQHHHNQQQQHHHLNVSSLVGNRSSTSSSCSSSSSSSYLTPTAAMLQHHRPSLPVVKLTIKDEEMAEVIRASMSEGSRRGTPKIVTFFKGPGLKSLGFSIVGGRDSPKGNMGIFVKTVFPSGQAADDGTLQAGDEIIEINGTSVQGMSHAETIALFKNVREGAIVLKVLRRKLQKAKSMGA</sequence>
<proteinExistence type="predicted"/>
<feature type="compositionally biased region" description="Polar residues" evidence="1">
    <location>
        <begin position="699"/>
        <end position="710"/>
    </location>
</feature>
<feature type="compositionally biased region" description="Low complexity" evidence="1">
    <location>
        <begin position="212"/>
        <end position="223"/>
    </location>
</feature>
<dbReference type="PANTHER" id="PTHR19964">
    <property type="entry name" value="MULTIPLE PDZ DOMAIN PROTEIN"/>
    <property type="match status" value="1"/>
</dbReference>
<feature type="compositionally biased region" description="Low complexity" evidence="1">
    <location>
        <begin position="421"/>
        <end position="435"/>
    </location>
</feature>
<feature type="compositionally biased region" description="Low complexity" evidence="1">
    <location>
        <begin position="568"/>
        <end position="582"/>
    </location>
</feature>
<feature type="region of interest" description="Disordered" evidence="1">
    <location>
        <begin position="974"/>
        <end position="1016"/>
    </location>
</feature>
<feature type="compositionally biased region" description="Low complexity" evidence="1">
    <location>
        <begin position="630"/>
        <end position="640"/>
    </location>
</feature>
<feature type="region of interest" description="Disordered" evidence="1">
    <location>
        <begin position="88"/>
        <end position="149"/>
    </location>
</feature>
<feature type="compositionally biased region" description="Low complexity" evidence="1">
    <location>
        <begin position="14"/>
        <end position="25"/>
    </location>
</feature>
<dbReference type="Gene3D" id="2.30.42.10">
    <property type="match status" value="2"/>
</dbReference>
<feature type="region of interest" description="Disordered" evidence="1">
    <location>
        <begin position="520"/>
        <end position="556"/>
    </location>
</feature>
<feature type="compositionally biased region" description="Basic and acidic residues" evidence="1">
    <location>
        <begin position="358"/>
        <end position="372"/>
    </location>
</feature>
<evidence type="ECO:0000256" key="1">
    <source>
        <dbReference type="SAM" id="MobiDB-lite"/>
    </source>
</evidence>
<feature type="compositionally biased region" description="Polar residues" evidence="1">
    <location>
        <begin position="524"/>
        <end position="533"/>
    </location>
</feature>
<evidence type="ECO:0000313" key="4">
    <source>
        <dbReference type="Proteomes" id="UP001652621"/>
    </source>
</evidence>
<feature type="compositionally biased region" description="Low complexity" evidence="1">
    <location>
        <begin position="1198"/>
        <end position="1214"/>
    </location>
</feature>
<feature type="compositionally biased region" description="Polar residues" evidence="1">
    <location>
        <begin position="123"/>
        <end position="149"/>
    </location>
</feature>
<dbReference type="InterPro" id="IPR051342">
    <property type="entry name" value="PDZ_scaffold"/>
</dbReference>
<feature type="compositionally biased region" description="Polar residues" evidence="1">
    <location>
        <begin position="1325"/>
        <end position="1347"/>
    </location>
</feature>
<feature type="region of interest" description="Disordered" evidence="1">
    <location>
        <begin position="193"/>
        <end position="271"/>
    </location>
</feature>
<dbReference type="PROSITE" id="PS50106">
    <property type="entry name" value="PDZ"/>
    <property type="match status" value="2"/>
</dbReference>